<name>A0A0P1FGT1_9RHOB</name>
<gene>
    <name evidence="1" type="ORF">THS5294_00659</name>
</gene>
<organism evidence="1 2">
    <name type="scientific">Thalassobacter stenotrophicus</name>
    <dbReference type="NCBI Taxonomy" id="266809"/>
    <lineage>
        <taxon>Bacteria</taxon>
        <taxon>Pseudomonadati</taxon>
        <taxon>Pseudomonadota</taxon>
        <taxon>Alphaproteobacteria</taxon>
        <taxon>Rhodobacterales</taxon>
        <taxon>Roseobacteraceae</taxon>
        <taxon>Thalassobacter</taxon>
    </lineage>
</organism>
<dbReference type="AlphaFoldDB" id="A0A0P1FGT1"/>
<dbReference type="RefSeq" id="WP_058122596.1">
    <property type="nucleotide sequence ID" value="NZ_CYRX01000010.1"/>
</dbReference>
<evidence type="ECO:0000313" key="1">
    <source>
        <dbReference type="EMBL" id="CUH59374.1"/>
    </source>
</evidence>
<proteinExistence type="predicted"/>
<sequence length="90" mass="10129">MTDREKILLLFEVIWDFSLNEDNPLSFIDHIGFDIALISTAHQLPDALLGFYRDRTGDYDVARLERDMDTWAPMVTALEAAAAAKKGTLA</sequence>
<protein>
    <submittedName>
        <fullName evidence="1">Uncharacterized protein</fullName>
    </submittedName>
</protein>
<accession>A0A0P1FGT1</accession>
<evidence type="ECO:0000313" key="2">
    <source>
        <dbReference type="Proteomes" id="UP000051298"/>
    </source>
</evidence>
<dbReference type="Proteomes" id="UP000051298">
    <property type="component" value="Unassembled WGS sequence"/>
</dbReference>
<reference evidence="1 2" key="1">
    <citation type="submission" date="2015-09" db="EMBL/GenBank/DDBJ databases">
        <authorList>
            <consortium name="Swine Surveillance"/>
        </authorList>
    </citation>
    <scope>NUCLEOTIDE SEQUENCE [LARGE SCALE GENOMIC DNA]</scope>
    <source>
        <strain evidence="1 2">CECT 5294</strain>
    </source>
</reference>
<dbReference type="EMBL" id="CYRX01000010">
    <property type="protein sequence ID" value="CUH59374.1"/>
    <property type="molecule type" value="Genomic_DNA"/>
</dbReference>